<name>A0ABU2Y8W3_9FLAO</name>
<keyword evidence="1" id="KW-0175">Coiled coil</keyword>
<keyword evidence="3" id="KW-1185">Reference proteome</keyword>
<sequence length="270" mass="30763">MNRIICLISFLFFAQIAIGQIDEQTQNKIKVKYLSAKADYKTANYWDALEDIKEIEALTDGQKVASVQNLKVKCYIGIEQYDKAKKGLNALYAMNPSSKILKDIASYEGKIDSGIKAEIKRKEEVRLEVIEKELELERKKEIKKASELNKDKYYSFNEIDKGPIFPGCVITNNDLKKCFHNKVTKLINKKFDIDILNQIQSSSGQIKLGLTFTIDYLGNIINIKGNTENEILNKELVRIGNFIPKRLVPGEINGIPVNVNYSLLTTIYKN</sequence>
<gene>
    <name evidence="2" type="ORF">RM538_01265</name>
</gene>
<evidence type="ECO:0000256" key="1">
    <source>
        <dbReference type="SAM" id="Coils"/>
    </source>
</evidence>
<proteinExistence type="predicted"/>
<evidence type="ECO:0000313" key="2">
    <source>
        <dbReference type="EMBL" id="MDT0554615.1"/>
    </source>
</evidence>
<evidence type="ECO:0000313" key="3">
    <source>
        <dbReference type="Proteomes" id="UP001254488"/>
    </source>
</evidence>
<evidence type="ECO:0008006" key="4">
    <source>
        <dbReference type="Google" id="ProtNLM"/>
    </source>
</evidence>
<comment type="caution">
    <text evidence="2">The sequence shown here is derived from an EMBL/GenBank/DDBJ whole genome shotgun (WGS) entry which is preliminary data.</text>
</comment>
<protein>
    <recommendedName>
        <fullName evidence="4">TonB C-terminal domain-containing protein</fullName>
    </recommendedName>
</protein>
<reference evidence="2 3" key="1">
    <citation type="submission" date="2023-09" db="EMBL/GenBank/DDBJ databases">
        <authorList>
            <person name="Rey-Velasco X."/>
        </authorList>
    </citation>
    <scope>NUCLEOTIDE SEQUENCE [LARGE SCALE GENOMIC DNA]</scope>
    <source>
        <strain evidence="2 3">W242</strain>
    </source>
</reference>
<dbReference type="RefSeq" id="WP_311331576.1">
    <property type="nucleotide sequence ID" value="NZ_JAVRHZ010000001.1"/>
</dbReference>
<accession>A0ABU2Y8W3</accession>
<organism evidence="2 3">
    <name type="scientific">Patiriisocius hiemis</name>
    <dbReference type="NCBI Taxonomy" id="3075604"/>
    <lineage>
        <taxon>Bacteria</taxon>
        <taxon>Pseudomonadati</taxon>
        <taxon>Bacteroidota</taxon>
        <taxon>Flavobacteriia</taxon>
        <taxon>Flavobacteriales</taxon>
        <taxon>Flavobacteriaceae</taxon>
        <taxon>Patiriisocius</taxon>
    </lineage>
</organism>
<dbReference type="EMBL" id="JAVRHZ010000001">
    <property type="protein sequence ID" value="MDT0554615.1"/>
    <property type="molecule type" value="Genomic_DNA"/>
</dbReference>
<dbReference type="Proteomes" id="UP001254488">
    <property type="component" value="Unassembled WGS sequence"/>
</dbReference>
<feature type="coiled-coil region" evidence="1">
    <location>
        <begin position="120"/>
        <end position="151"/>
    </location>
</feature>